<feature type="domain" description="Transposase IS204/IS1001/IS1096/IS1165 DDE" evidence="1">
    <location>
        <begin position="1"/>
        <end position="86"/>
    </location>
</feature>
<accession>A0AAV3X4R5</accession>
<comment type="caution">
    <text evidence="2">The sequence shown here is derived from an EMBL/GenBank/DDBJ whole genome shotgun (WGS) entry which is preliminary data.</text>
</comment>
<name>A0AAV3X4R5_9CYAN</name>
<dbReference type="Proteomes" id="UP001050975">
    <property type="component" value="Unassembled WGS sequence"/>
</dbReference>
<proteinExistence type="predicted"/>
<gene>
    <name evidence="2" type="ORF">MiSe_25560</name>
</gene>
<dbReference type="InterPro" id="IPR002560">
    <property type="entry name" value="Transposase_DDE"/>
</dbReference>
<reference evidence="2" key="1">
    <citation type="submission" date="2019-10" db="EMBL/GenBank/DDBJ databases">
        <title>Draft genome sequece of Microseira wollei NIES-4236.</title>
        <authorList>
            <person name="Yamaguchi H."/>
            <person name="Suzuki S."/>
            <person name="Kawachi M."/>
        </authorList>
    </citation>
    <scope>NUCLEOTIDE SEQUENCE</scope>
    <source>
        <strain evidence="2">NIES-4236</strain>
    </source>
</reference>
<organism evidence="2 3">
    <name type="scientific">Microseira wollei NIES-4236</name>
    <dbReference type="NCBI Taxonomy" id="2530354"/>
    <lineage>
        <taxon>Bacteria</taxon>
        <taxon>Bacillati</taxon>
        <taxon>Cyanobacteriota</taxon>
        <taxon>Cyanophyceae</taxon>
        <taxon>Oscillatoriophycideae</taxon>
        <taxon>Aerosakkonematales</taxon>
        <taxon>Aerosakkonemataceae</taxon>
        <taxon>Microseira</taxon>
    </lineage>
</organism>
<dbReference type="AlphaFoldDB" id="A0AAV3X4R5"/>
<dbReference type="EMBL" id="BLAY01000034">
    <property type="protein sequence ID" value="GET37802.1"/>
    <property type="molecule type" value="Genomic_DNA"/>
</dbReference>
<sequence>MKEEFHLLFESSKTLGEGTLKLIDWLKKAEQYYRNTVSTIKRWFSEIVGYFERRITNGIVEGINHKLKVLKPCGFGFRNFDNFEIRALLLWHFPNNLAQVRESRFLPEAMLVGRQRSFRLLP</sequence>
<evidence type="ECO:0000259" key="1">
    <source>
        <dbReference type="Pfam" id="PF01610"/>
    </source>
</evidence>
<dbReference type="Pfam" id="PF01610">
    <property type="entry name" value="DDE_Tnp_ISL3"/>
    <property type="match status" value="1"/>
</dbReference>
<keyword evidence="3" id="KW-1185">Reference proteome</keyword>
<dbReference type="RefSeq" id="WP_264196481.1">
    <property type="nucleotide sequence ID" value="NZ_BLAY01000034.1"/>
</dbReference>
<protein>
    <submittedName>
        <fullName evidence="2">Transposase and inactivated derivatives-like protein</fullName>
    </submittedName>
</protein>
<evidence type="ECO:0000313" key="3">
    <source>
        <dbReference type="Proteomes" id="UP001050975"/>
    </source>
</evidence>
<evidence type="ECO:0000313" key="2">
    <source>
        <dbReference type="EMBL" id="GET37802.1"/>
    </source>
</evidence>